<dbReference type="EMBL" id="MLAK01001079">
    <property type="protein sequence ID" value="OHS98036.1"/>
    <property type="molecule type" value="Genomic_DNA"/>
</dbReference>
<dbReference type="AlphaFoldDB" id="A0A1J4JL91"/>
<dbReference type="RefSeq" id="XP_068351173.1">
    <property type="nucleotide sequence ID" value="XM_068510377.1"/>
</dbReference>
<dbReference type="Proteomes" id="UP000179807">
    <property type="component" value="Unassembled WGS sequence"/>
</dbReference>
<dbReference type="PANTHER" id="PTHR47026">
    <property type="entry name" value="PIGMENTOSA GTPASE REGULATOR-LIKE PROTEIN, PUTATIVE-RELATED"/>
    <property type="match status" value="1"/>
</dbReference>
<protein>
    <submittedName>
        <fullName evidence="3">Uncharacterized protein</fullName>
    </submittedName>
</protein>
<feature type="compositionally biased region" description="Basic and acidic residues" evidence="2">
    <location>
        <begin position="33"/>
        <end position="46"/>
    </location>
</feature>
<accession>A0A1J4JL91</accession>
<feature type="region of interest" description="Disordered" evidence="2">
    <location>
        <begin position="25"/>
        <end position="46"/>
    </location>
</feature>
<evidence type="ECO:0000256" key="2">
    <source>
        <dbReference type="SAM" id="MobiDB-lite"/>
    </source>
</evidence>
<gene>
    <name evidence="3" type="ORF">TRFO_35645</name>
</gene>
<feature type="coiled-coil region" evidence="1">
    <location>
        <begin position="145"/>
        <end position="172"/>
    </location>
</feature>
<sequence>MTFITETHNCASVPEPITINDFEERSEETTGNFHDDYSESYNNDEKGEDPMEFDHLSIAVDSLLHGASPYDFPVDILTQALPIIKSTKIQFVQNKDYIGANHIKKIQDEVSHAITVSNFSKQCDNQVQAVLSKKKRAEDDLDIIIQEWDRRNKDLEAQIESKRRKLIFELKNELQKFDMSAESQLSNVTFRPSPQTLKLRKKEDGLVANENYLEAEKIKRKADKLEVVQNEICKARVYEEIEKNRANLLEKQEAQIQILEQWADERRRDFMKARNIEVSAARKRFLNYEKQLEQMNKKGIAPNPNLGFTTKNVSRKEGLKAVRNAALCKPKMSAPVHRKTRMSVMCYRPSTSVCQQYRKSKTRSSLNMLK</sequence>
<proteinExistence type="predicted"/>
<dbReference type="PANTHER" id="PTHR47026:SF2">
    <property type="entry name" value="FLAGELLAR ASSOCIATED PROTEIN"/>
    <property type="match status" value="1"/>
</dbReference>
<dbReference type="GeneID" id="94845081"/>
<comment type="caution">
    <text evidence="3">The sequence shown here is derived from an EMBL/GenBank/DDBJ whole genome shotgun (WGS) entry which is preliminary data.</text>
</comment>
<name>A0A1J4JL91_9EUKA</name>
<keyword evidence="1" id="KW-0175">Coiled coil</keyword>
<dbReference type="VEuPathDB" id="TrichDB:TRFO_35645"/>
<organism evidence="3 4">
    <name type="scientific">Tritrichomonas foetus</name>
    <dbReference type="NCBI Taxonomy" id="1144522"/>
    <lineage>
        <taxon>Eukaryota</taxon>
        <taxon>Metamonada</taxon>
        <taxon>Parabasalia</taxon>
        <taxon>Tritrichomonadida</taxon>
        <taxon>Tritrichomonadidae</taxon>
        <taxon>Tritrichomonas</taxon>
    </lineage>
</organism>
<evidence type="ECO:0000313" key="3">
    <source>
        <dbReference type="EMBL" id="OHS98036.1"/>
    </source>
</evidence>
<keyword evidence="4" id="KW-1185">Reference proteome</keyword>
<evidence type="ECO:0000256" key="1">
    <source>
        <dbReference type="SAM" id="Coils"/>
    </source>
</evidence>
<reference evidence="3" key="1">
    <citation type="submission" date="2016-10" db="EMBL/GenBank/DDBJ databases">
        <authorList>
            <person name="Benchimol M."/>
            <person name="Almeida L.G."/>
            <person name="Vasconcelos A.T."/>
            <person name="Perreira-Neves A."/>
            <person name="Rosa I.A."/>
            <person name="Tasca T."/>
            <person name="Bogo M.R."/>
            <person name="de Souza W."/>
        </authorList>
    </citation>
    <scope>NUCLEOTIDE SEQUENCE [LARGE SCALE GENOMIC DNA]</scope>
    <source>
        <strain evidence="3">K</strain>
    </source>
</reference>
<evidence type="ECO:0000313" key="4">
    <source>
        <dbReference type="Proteomes" id="UP000179807"/>
    </source>
</evidence>